<name>A0A1I5DS27_9FLAO</name>
<dbReference type="RefSeq" id="WP_092210147.1">
    <property type="nucleotide sequence ID" value="NZ_FOVN01000012.1"/>
</dbReference>
<sequence length="215" mass="25644">MRTREKKLYFFESTYNLYEQYKKINAQNPTKGFQLGYTIDGLEILEQLDYLFKKITISNNYFAEQNEILNKQFDAYRNHCLENNLDYIEYISEIQHEIPRTNHKKSDKFAFKAKLYSEMFYYKAFRLRNIIRYSGGLGKKFECEGIRNVRNILIEHPEKSGFIYIYSFGLGMKEIGPVLKTGNPENDKKFKDIGLFKNATEFKMNLEKILTDFIN</sequence>
<dbReference type="EMBL" id="FOVN01000012">
    <property type="protein sequence ID" value="SFO02008.1"/>
    <property type="molecule type" value="Genomic_DNA"/>
</dbReference>
<organism evidence="1 2">
    <name type="scientific">Bizionia echini</name>
    <dbReference type="NCBI Taxonomy" id="649333"/>
    <lineage>
        <taxon>Bacteria</taxon>
        <taxon>Pseudomonadati</taxon>
        <taxon>Bacteroidota</taxon>
        <taxon>Flavobacteriia</taxon>
        <taxon>Flavobacteriales</taxon>
        <taxon>Flavobacteriaceae</taxon>
        <taxon>Bizionia</taxon>
    </lineage>
</organism>
<protein>
    <submittedName>
        <fullName evidence="1">Uncharacterized protein</fullName>
    </submittedName>
</protein>
<reference evidence="2" key="1">
    <citation type="submission" date="2016-10" db="EMBL/GenBank/DDBJ databases">
        <authorList>
            <person name="Varghese N."/>
            <person name="Submissions S."/>
        </authorList>
    </citation>
    <scope>NUCLEOTIDE SEQUENCE [LARGE SCALE GENOMIC DNA]</scope>
    <source>
        <strain evidence="2">DSM 23925</strain>
    </source>
</reference>
<dbReference type="OrthoDB" id="1427171at2"/>
<dbReference type="STRING" id="649333.SAMN04487989_1125"/>
<proteinExistence type="predicted"/>
<evidence type="ECO:0000313" key="1">
    <source>
        <dbReference type="EMBL" id="SFO02008.1"/>
    </source>
</evidence>
<dbReference type="AlphaFoldDB" id="A0A1I5DS27"/>
<gene>
    <name evidence="1" type="ORF">SAMN04487989_1125</name>
</gene>
<dbReference type="Proteomes" id="UP000198705">
    <property type="component" value="Unassembled WGS sequence"/>
</dbReference>
<keyword evidence="2" id="KW-1185">Reference proteome</keyword>
<evidence type="ECO:0000313" key="2">
    <source>
        <dbReference type="Proteomes" id="UP000198705"/>
    </source>
</evidence>
<accession>A0A1I5DS27</accession>